<evidence type="ECO:0000313" key="3">
    <source>
        <dbReference type="EMBL" id="SHG79621.1"/>
    </source>
</evidence>
<dbReference type="STRING" id="930117.SAMN05216225_10635"/>
<dbReference type="InterPro" id="IPR050300">
    <property type="entry name" value="GDXG_lipolytic_enzyme"/>
</dbReference>
<organism evidence="3 4">
    <name type="scientific">Ornithinibacillus halophilus</name>
    <dbReference type="NCBI Taxonomy" id="930117"/>
    <lineage>
        <taxon>Bacteria</taxon>
        <taxon>Bacillati</taxon>
        <taxon>Bacillota</taxon>
        <taxon>Bacilli</taxon>
        <taxon>Bacillales</taxon>
        <taxon>Bacillaceae</taxon>
        <taxon>Ornithinibacillus</taxon>
    </lineage>
</organism>
<keyword evidence="1" id="KW-0378">Hydrolase</keyword>
<evidence type="ECO:0000259" key="2">
    <source>
        <dbReference type="Pfam" id="PF20434"/>
    </source>
</evidence>
<dbReference type="Gene3D" id="3.40.50.1820">
    <property type="entry name" value="alpha/beta hydrolase"/>
    <property type="match status" value="1"/>
</dbReference>
<dbReference type="InterPro" id="IPR049492">
    <property type="entry name" value="BD-FAE-like_dom"/>
</dbReference>
<protein>
    <submittedName>
        <fullName evidence="3">Acetyl esterase/lipase</fullName>
    </submittedName>
</protein>
<dbReference type="OrthoDB" id="9815425at2"/>
<evidence type="ECO:0000313" key="4">
    <source>
        <dbReference type="Proteomes" id="UP000183988"/>
    </source>
</evidence>
<name>A0A1M5MQN9_9BACI</name>
<accession>A0A1M5MQN9</accession>
<dbReference type="PANTHER" id="PTHR48081:SF3">
    <property type="entry name" value="ALPHA_BETA HYDROLASE FOLD-3 DOMAIN-CONTAINING PROTEIN"/>
    <property type="match status" value="1"/>
</dbReference>
<dbReference type="InterPro" id="IPR029058">
    <property type="entry name" value="AB_hydrolase_fold"/>
</dbReference>
<dbReference type="Pfam" id="PF20434">
    <property type="entry name" value="BD-FAE"/>
    <property type="match status" value="1"/>
</dbReference>
<dbReference type="Proteomes" id="UP000183988">
    <property type="component" value="Unassembled WGS sequence"/>
</dbReference>
<dbReference type="PANTHER" id="PTHR48081">
    <property type="entry name" value="AB HYDROLASE SUPERFAMILY PROTEIN C4A8.06C"/>
    <property type="match status" value="1"/>
</dbReference>
<dbReference type="SUPFAM" id="SSF53474">
    <property type="entry name" value="alpha/beta-Hydrolases"/>
    <property type="match status" value="1"/>
</dbReference>
<reference evidence="3 4" key="1">
    <citation type="submission" date="2016-11" db="EMBL/GenBank/DDBJ databases">
        <authorList>
            <person name="Jaros S."/>
            <person name="Januszkiewicz K."/>
            <person name="Wedrychowicz H."/>
        </authorList>
    </citation>
    <scope>NUCLEOTIDE SEQUENCE [LARGE SCALE GENOMIC DNA]</scope>
    <source>
        <strain evidence="3 4">IBRC-M 10683</strain>
    </source>
</reference>
<feature type="domain" description="BD-FAE-like" evidence="2">
    <location>
        <begin position="25"/>
        <end position="245"/>
    </location>
</feature>
<keyword evidence="4" id="KW-1185">Reference proteome</keyword>
<evidence type="ECO:0000256" key="1">
    <source>
        <dbReference type="ARBA" id="ARBA00022801"/>
    </source>
</evidence>
<sequence length="289" mass="32725">MKNTVVFKTVENCSIKGDFYPTSIANAPVLVYIHGGGLIWGSREDMPKHQIDYFNEAGFNVFTIDYRLAPETKVIEIKKDIEDAIIWLEENGTEQFDIDVSKIAVMGSSAGGYLALLSGVFTKKPKAIVSLYGYGDITGDWYMKPSSFFLQKPQVPKNLAYQLISPTVLSEGPIEKRYAIYLYCRQQGAWLQEATGMDPYIQKQEIQSLCPYYLADRDYPPTLLIHGDSDTDVPYEESVKMNQKLTDNGVESKLITIKGGDHVFDEHWNDSQVQQTFEEIIGFLKEKLV</sequence>
<dbReference type="RefSeq" id="WP_072891901.1">
    <property type="nucleotide sequence ID" value="NZ_FQVW01000063.1"/>
</dbReference>
<proteinExistence type="predicted"/>
<dbReference type="GO" id="GO:0016787">
    <property type="term" value="F:hydrolase activity"/>
    <property type="evidence" value="ECO:0007669"/>
    <property type="project" value="UniProtKB-KW"/>
</dbReference>
<gene>
    <name evidence="3" type="ORF">SAMN05216225_10635</name>
</gene>
<dbReference type="EMBL" id="FQVW01000063">
    <property type="protein sequence ID" value="SHG79621.1"/>
    <property type="molecule type" value="Genomic_DNA"/>
</dbReference>
<dbReference type="AlphaFoldDB" id="A0A1M5MQN9"/>